<reference evidence="1 2" key="1">
    <citation type="submission" date="2021-06" db="EMBL/GenBank/DDBJ databases">
        <authorList>
            <person name="Palmer J.M."/>
        </authorList>
    </citation>
    <scope>NUCLEOTIDE SEQUENCE [LARGE SCALE GENOMIC DNA]</scope>
    <source>
        <strain evidence="2">if_2019</strain>
        <tissue evidence="1">Muscle</tissue>
    </source>
</reference>
<sequence length="132" mass="14560">MTDSQCQIFESLCIPSWLLLSGQTTLLLPPDQPSVGQEPLPRILSPVSVLPVLTLFLSADTGFANLTASVTLPCCLLMITLRSQNSVNLILSRTLKRGSCACCWWFHAEGLPERPINLLKLSSCVQLKFRVF</sequence>
<evidence type="ECO:0000313" key="2">
    <source>
        <dbReference type="Proteomes" id="UP001482620"/>
    </source>
</evidence>
<organism evidence="1 2">
    <name type="scientific">Ilyodon furcidens</name>
    <name type="common">goldbreast splitfin</name>
    <dbReference type="NCBI Taxonomy" id="33524"/>
    <lineage>
        <taxon>Eukaryota</taxon>
        <taxon>Metazoa</taxon>
        <taxon>Chordata</taxon>
        <taxon>Craniata</taxon>
        <taxon>Vertebrata</taxon>
        <taxon>Euteleostomi</taxon>
        <taxon>Actinopterygii</taxon>
        <taxon>Neopterygii</taxon>
        <taxon>Teleostei</taxon>
        <taxon>Neoteleostei</taxon>
        <taxon>Acanthomorphata</taxon>
        <taxon>Ovalentaria</taxon>
        <taxon>Atherinomorphae</taxon>
        <taxon>Cyprinodontiformes</taxon>
        <taxon>Goodeidae</taxon>
        <taxon>Ilyodon</taxon>
    </lineage>
</organism>
<gene>
    <name evidence="1" type="ORF">ILYODFUR_011883</name>
</gene>
<accession>A0ABV0UGP8</accession>
<evidence type="ECO:0000313" key="1">
    <source>
        <dbReference type="EMBL" id="MEQ2243926.1"/>
    </source>
</evidence>
<comment type="caution">
    <text evidence="1">The sequence shown here is derived from an EMBL/GenBank/DDBJ whole genome shotgun (WGS) entry which is preliminary data.</text>
</comment>
<dbReference type="Proteomes" id="UP001482620">
    <property type="component" value="Unassembled WGS sequence"/>
</dbReference>
<name>A0ABV0UGP8_9TELE</name>
<proteinExistence type="predicted"/>
<protein>
    <submittedName>
        <fullName evidence="1">Uncharacterized protein</fullName>
    </submittedName>
</protein>
<dbReference type="EMBL" id="JAHRIQ010070424">
    <property type="protein sequence ID" value="MEQ2243926.1"/>
    <property type="molecule type" value="Genomic_DNA"/>
</dbReference>
<keyword evidence="2" id="KW-1185">Reference proteome</keyword>